<comment type="caution">
    <text evidence="2">The sequence shown here is derived from an EMBL/GenBank/DDBJ whole genome shotgun (WGS) entry which is preliminary data.</text>
</comment>
<dbReference type="EMBL" id="JADIIN010000017">
    <property type="protein sequence ID" value="MBF4468128.1"/>
    <property type="molecule type" value="Genomic_DNA"/>
</dbReference>
<dbReference type="InterPro" id="IPR036388">
    <property type="entry name" value="WH-like_DNA-bd_sf"/>
</dbReference>
<dbReference type="Gene3D" id="1.10.10.10">
    <property type="entry name" value="Winged helix-like DNA-binding domain superfamily/Winged helix DNA-binding domain"/>
    <property type="match status" value="1"/>
</dbReference>
<dbReference type="Pfam" id="PF14947">
    <property type="entry name" value="HTH_45"/>
    <property type="match status" value="1"/>
</dbReference>
<dbReference type="AlphaFoldDB" id="A0A843AKS9"/>
<dbReference type="InterPro" id="IPR011991">
    <property type="entry name" value="ArsR-like_HTH"/>
</dbReference>
<feature type="domain" description="ArnR1-like winged helix-turn-helix" evidence="1">
    <location>
        <begin position="32"/>
        <end position="97"/>
    </location>
</feature>
<gene>
    <name evidence="2" type="ORF">ISP01_01855</name>
</gene>
<dbReference type="CDD" id="cd00090">
    <property type="entry name" value="HTH_ARSR"/>
    <property type="match status" value="1"/>
</dbReference>
<evidence type="ECO:0000313" key="2">
    <source>
        <dbReference type="EMBL" id="MBF4468128.1"/>
    </source>
</evidence>
<evidence type="ECO:0000313" key="3">
    <source>
        <dbReference type="Proteomes" id="UP000658733"/>
    </source>
</evidence>
<proteinExistence type="predicted"/>
<dbReference type="SUPFAM" id="SSF46785">
    <property type="entry name" value="Winged helix' DNA-binding domain"/>
    <property type="match status" value="1"/>
</dbReference>
<dbReference type="InterPro" id="IPR036390">
    <property type="entry name" value="WH_DNA-bd_sf"/>
</dbReference>
<accession>A0A843AKS9</accession>
<reference evidence="2" key="1">
    <citation type="submission" date="2020-10" db="EMBL/GenBank/DDBJ databases">
        <title>Dehalococcoides mccartyi of a TCE/Cr reducing biochatode.</title>
        <authorList>
            <person name="Matturro B."/>
        </authorList>
    </citation>
    <scope>NUCLEOTIDE SEQUENCE</scope>
    <source>
        <strain evidence="2">Bin4</strain>
    </source>
</reference>
<sequence length="98" mass="11429">MISLIMKSNFSIMENKYIDEIGFVKISEQRQKIMKDLKDKLKIPTEIAKSTNMSVSEVSRSLRTLKDKKLVICLNEDKRVGRVYTLTEKGKEVLKYIE</sequence>
<dbReference type="Proteomes" id="UP000658733">
    <property type="component" value="Unassembled WGS sequence"/>
</dbReference>
<dbReference type="InterPro" id="IPR038723">
    <property type="entry name" value="ArnR1-like_HTH"/>
</dbReference>
<protein>
    <submittedName>
        <fullName evidence="2">ArsR family transcriptional regulator</fullName>
    </submittedName>
</protein>
<evidence type="ECO:0000259" key="1">
    <source>
        <dbReference type="Pfam" id="PF14947"/>
    </source>
</evidence>
<organism evidence="2 3">
    <name type="scientific">Methanobrevibacter arboriphilus</name>
    <dbReference type="NCBI Taxonomy" id="39441"/>
    <lineage>
        <taxon>Archaea</taxon>
        <taxon>Methanobacteriati</taxon>
        <taxon>Methanobacteriota</taxon>
        <taxon>Methanomada group</taxon>
        <taxon>Methanobacteria</taxon>
        <taxon>Methanobacteriales</taxon>
        <taxon>Methanobacteriaceae</taxon>
        <taxon>Methanobrevibacter</taxon>
    </lineage>
</organism>
<name>A0A843AKS9_METAZ</name>